<evidence type="ECO:0000256" key="2">
    <source>
        <dbReference type="SAM" id="Phobius"/>
    </source>
</evidence>
<name>A0A1G1Z3M3_9BACT</name>
<feature type="region of interest" description="Disordered" evidence="1">
    <location>
        <begin position="294"/>
        <end position="320"/>
    </location>
</feature>
<dbReference type="STRING" id="1797689.A3F24_01435"/>
<evidence type="ECO:0000256" key="1">
    <source>
        <dbReference type="SAM" id="MobiDB-lite"/>
    </source>
</evidence>
<keyword evidence="2" id="KW-0472">Membrane</keyword>
<proteinExistence type="predicted"/>
<sequence length="640" mass="63514">MRQKKIRTGKKKFLRGFTLMELLIYIAIFAITAGLLTGILYTVNKTQTREQIASAVNQELNFVMQTIQRLVRESSEVETPAYPGSGPKPNNLTLRFKDQGYDPTIISADANSVYVQQGATPPTAITSSQVKVNSLEFTKFDNAGGQATVQVDLTLAYNSTNPNLNVVQTLSSAIGRVTAATFDSDVVPQTPATKDIGSSTLRWRSLSLSRLLYLGAMTDATASEINESTVGALYFNTTKNELRLRNNTGWQSVLTPPTGFAQGDLIVGGVSGAVTRLPAGSPGDLLKIQSGSPAWVAPDPGESGQSSFGGDGLSETNEGAEDGVVDGKLDPGGASPGTASIVMNANTPIIVKNYTEIILNDGDILNLTGTKPEGGVTLVLRSQGNVSITGTAQVNLNGMGGSGGNGSSGGSGSPGQDNSTYFDVLNHFGSGSSGATGGAGGLAVNSRAFYLTDSINNLFHRLMAIVPGSGGGGAIGVPCVGGAGGAGGGALLIEVGGVFTFTGTINANGNDGTGTGGCVTGGGGGGAGGFVAILYNNNGAATGTINAKGGDGGSGSGLSGTAPGAGGGALLSAGGNGGGAGAPGNSGGSAILPASNSTKSLTTIITFVTAGTGGTIGAGGSGGGGGGSEGNIFVAKNIWF</sequence>
<comment type="caution">
    <text evidence="3">The sequence shown here is derived from an EMBL/GenBank/DDBJ whole genome shotgun (WGS) entry which is preliminary data.</text>
</comment>
<accession>A0A1G1Z3M3</accession>
<keyword evidence="2" id="KW-0812">Transmembrane</keyword>
<reference evidence="3 4" key="1">
    <citation type="journal article" date="2016" name="Nat. Commun.">
        <title>Thousands of microbial genomes shed light on interconnected biogeochemical processes in an aquifer system.</title>
        <authorList>
            <person name="Anantharaman K."/>
            <person name="Brown C.T."/>
            <person name="Hug L.A."/>
            <person name="Sharon I."/>
            <person name="Castelle C.J."/>
            <person name="Probst A.J."/>
            <person name="Thomas B.C."/>
            <person name="Singh A."/>
            <person name="Wilkins M.J."/>
            <person name="Karaoz U."/>
            <person name="Brodie E.L."/>
            <person name="Williams K.H."/>
            <person name="Hubbard S.S."/>
            <person name="Banfield J.F."/>
        </authorList>
    </citation>
    <scope>NUCLEOTIDE SEQUENCE [LARGE SCALE GENOMIC DNA]</scope>
</reference>
<dbReference type="AlphaFoldDB" id="A0A1G1Z3M3"/>
<gene>
    <name evidence="3" type="ORF">A3F24_01435</name>
</gene>
<keyword evidence="2" id="KW-1133">Transmembrane helix</keyword>
<evidence type="ECO:0000313" key="4">
    <source>
        <dbReference type="Proteomes" id="UP000178515"/>
    </source>
</evidence>
<dbReference type="EMBL" id="MHIX01000020">
    <property type="protein sequence ID" value="OGY59225.1"/>
    <property type="molecule type" value="Genomic_DNA"/>
</dbReference>
<feature type="transmembrane region" description="Helical" evidence="2">
    <location>
        <begin position="21"/>
        <end position="43"/>
    </location>
</feature>
<evidence type="ECO:0000313" key="3">
    <source>
        <dbReference type="EMBL" id="OGY59225.1"/>
    </source>
</evidence>
<dbReference type="Proteomes" id="UP000178515">
    <property type="component" value="Unassembled WGS sequence"/>
</dbReference>
<organism evidence="3 4">
    <name type="scientific">Candidatus Colwellbacteria bacterium RIFCSPHIGHO2_12_FULL_44_17</name>
    <dbReference type="NCBI Taxonomy" id="1797689"/>
    <lineage>
        <taxon>Bacteria</taxon>
        <taxon>Candidatus Colwelliibacteriota</taxon>
    </lineage>
</organism>
<protein>
    <submittedName>
        <fullName evidence="3">Uncharacterized protein</fullName>
    </submittedName>
</protein>